<sequence>MQINRFDFASLPVSPWRNGGGETREIVCQPAEGANFDWRASIATIAQDGPFSAFDGIDRSITLLEGDGVRLVGDGIDHRLAMTGEPFAFSGDVALQAQLLGGRQPGFQYYDPARTLVRHGAAADGGVRAAGRPCRRLVRAARRLAAAGGCPARRPAGRLVAGECPRGAGGAAERRCAGAVGRSQPGVNAGSLCG</sequence>
<evidence type="ECO:0000313" key="1">
    <source>
        <dbReference type="EMBL" id="VTP61829.1"/>
    </source>
</evidence>
<dbReference type="EMBL" id="LR590463">
    <property type="protein sequence ID" value="VTP61829.1"/>
    <property type="molecule type" value="Genomic_DNA"/>
</dbReference>
<dbReference type="AlphaFoldDB" id="A0A4U9HI90"/>
<dbReference type="Pfam" id="PF05962">
    <property type="entry name" value="HutD"/>
    <property type="match status" value="1"/>
</dbReference>
<dbReference type="Proteomes" id="UP000307968">
    <property type="component" value="Chromosome"/>
</dbReference>
<gene>
    <name evidence="1" type="primary">ves</name>
    <name evidence="1" type="ORF">NCTC12971_02327</name>
</gene>
<dbReference type="InterPro" id="IPR011051">
    <property type="entry name" value="RmlC_Cupin_sf"/>
</dbReference>
<dbReference type="PANTHER" id="PTHR37943">
    <property type="entry name" value="PROTEIN VES"/>
    <property type="match status" value="1"/>
</dbReference>
<dbReference type="SUPFAM" id="SSF51182">
    <property type="entry name" value="RmlC-like cupins"/>
    <property type="match status" value="1"/>
</dbReference>
<dbReference type="CDD" id="cd20293">
    <property type="entry name" value="cupin_HutD_N"/>
    <property type="match status" value="1"/>
</dbReference>
<name>A0A4U9HI90_SERRU</name>
<accession>A0A4U9HI90</accession>
<dbReference type="PANTHER" id="PTHR37943:SF1">
    <property type="entry name" value="PROTEIN VES"/>
    <property type="match status" value="1"/>
</dbReference>
<protein>
    <submittedName>
        <fullName evidence="1">Various environmental stresses-induced protein</fullName>
    </submittedName>
</protein>
<reference evidence="1 2" key="1">
    <citation type="submission" date="2019-05" db="EMBL/GenBank/DDBJ databases">
        <authorList>
            <consortium name="Pathogen Informatics"/>
        </authorList>
    </citation>
    <scope>NUCLEOTIDE SEQUENCE [LARGE SCALE GENOMIC DNA]</scope>
    <source>
        <strain evidence="1 2">NCTC12971</strain>
    </source>
</reference>
<dbReference type="InterPro" id="IPR010282">
    <property type="entry name" value="Uncharacterised_HutD/Ves"/>
</dbReference>
<organism evidence="1 2">
    <name type="scientific">Serratia rubidaea</name>
    <name type="common">Serratia marinorubra</name>
    <dbReference type="NCBI Taxonomy" id="61652"/>
    <lineage>
        <taxon>Bacteria</taxon>
        <taxon>Pseudomonadati</taxon>
        <taxon>Pseudomonadota</taxon>
        <taxon>Gammaproteobacteria</taxon>
        <taxon>Enterobacterales</taxon>
        <taxon>Yersiniaceae</taxon>
        <taxon>Serratia</taxon>
    </lineage>
</organism>
<dbReference type="InterPro" id="IPR014710">
    <property type="entry name" value="RmlC-like_jellyroll"/>
</dbReference>
<dbReference type="Gene3D" id="2.60.120.10">
    <property type="entry name" value="Jelly Rolls"/>
    <property type="match status" value="1"/>
</dbReference>
<proteinExistence type="predicted"/>
<evidence type="ECO:0000313" key="2">
    <source>
        <dbReference type="Proteomes" id="UP000307968"/>
    </source>
</evidence>